<dbReference type="InterPro" id="IPR021109">
    <property type="entry name" value="Peptidase_aspartic_dom_sf"/>
</dbReference>
<dbReference type="EMBL" id="JAIZAY010000009">
    <property type="protein sequence ID" value="KAJ8035747.1"/>
    <property type="molecule type" value="Genomic_DNA"/>
</dbReference>
<organism evidence="1 2">
    <name type="scientific">Holothuria leucospilota</name>
    <name type="common">Black long sea cucumber</name>
    <name type="synonym">Mertensiothuria leucospilota</name>
    <dbReference type="NCBI Taxonomy" id="206669"/>
    <lineage>
        <taxon>Eukaryota</taxon>
        <taxon>Metazoa</taxon>
        <taxon>Echinodermata</taxon>
        <taxon>Eleutherozoa</taxon>
        <taxon>Echinozoa</taxon>
        <taxon>Holothuroidea</taxon>
        <taxon>Aspidochirotacea</taxon>
        <taxon>Aspidochirotida</taxon>
        <taxon>Holothuriidae</taxon>
        <taxon>Holothuria</taxon>
    </lineage>
</organism>
<evidence type="ECO:0000313" key="1">
    <source>
        <dbReference type="EMBL" id="KAJ8035747.1"/>
    </source>
</evidence>
<dbReference type="AlphaFoldDB" id="A0A9Q1BZG6"/>
<gene>
    <name evidence="1" type="ORF">HOLleu_19520</name>
</gene>
<name>A0A9Q1BZG6_HOLLE</name>
<proteinExistence type="predicted"/>
<accession>A0A9Q1BZG6</accession>
<keyword evidence="2" id="KW-1185">Reference proteome</keyword>
<comment type="caution">
    <text evidence="1">The sequence shown here is derived from an EMBL/GenBank/DDBJ whole genome shotgun (WGS) entry which is preliminary data.</text>
</comment>
<dbReference type="Proteomes" id="UP001152320">
    <property type="component" value="Chromosome 9"/>
</dbReference>
<protein>
    <submittedName>
        <fullName evidence="1">Uncharacterized protein</fullName>
    </submittedName>
</protein>
<reference evidence="1" key="1">
    <citation type="submission" date="2021-10" db="EMBL/GenBank/DDBJ databases">
        <title>Tropical sea cucumber genome reveals ecological adaptation and Cuvierian tubules defense mechanism.</title>
        <authorList>
            <person name="Chen T."/>
        </authorList>
    </citation>
    <scope>NUCLEOTIDE SEQUENCE</scope>
    <source>
        <strain evidence="1">Nanhai2018</strain>
        <tissue evidence="1">Muscle</tissue>
    </source>
</reference>
<sequence>MHDIWVADIDVDALLGYDFLQRYNCTIDAVKGEVKVCGLQHDSIDEEHTGGRVVIAKTIVVPPESESVVAARVSDVTWAQEPAVVECNAKFVKCHQIMLAKVLVDPSREVVP</sequence>
<evidence type="ECO:0000313" key="2">
    <source>
        <dbReference type="Proteomes" id="UP001152320"/>
    </source>
</evidence>
<dbReference type="OrthoDB" id="425619at2759"/>
<dbReference type="Gene3D" id="2.40.70.10">
    <property type="entry name" value="Acid Proteases"/>
    <property type="match status" value="1"/>
</dbReference>